<accession>A0AB34X0D2</accession>
<sequence>MVNQKTPAEFTDALLTLRDAAYDSHVTVSEIAAPHGIAPFAAAIRMDCEALETNPHSGGSGRLVILYDPQEQPGWQGRFRLVTMLGAHVDVDLVTEPLADQVCWSWLTDFLTQAEASFFQAAGSVTRSHSASFGELEKRSESAEMELRASWTPLGNDLAPHAGAISRLLAMMSGYSVEVSAGISRLGQVKLV</sequence>
<dbReference type="InterPro" id="IPR021555">
    <property type="entry name" value="DUF3000"/>
</dbReference>
<proteinExistence type="predicted"/>
<gene>
    <name evidence="1" type="ORF">HMPREF1862_00476</name>
</gene>
<reference evidence="1 2" key="1">
    <citation type="submission" date="2016-01" db="EMBL/GenBank/DDBJ databases">
        <authorList>
            <person name="Mitreva M."/>
            <person name="Pepin K.H."/>
            <person name="Mihindukulasuriya K.A."/>
            <person name="Fulton R."/>
            <person name="Fronick C."/>
            <person name="O'Laughlin M."/>
            <person name="Miner T."/>
            <person name="Herter B."/>
            <person name="Rosa B.A."/>
            <person name="Cordes M."/>
            <person name="Tomlinson C."/>
            <person name="Wollam A."/>
            <person name="Palsikar V.B."/>
            <person name="Mardis E.R."/>
            <person name="Wilson R.K."/>
        </authorList>
    </citation>
    <scope>NUCLEOTIDE SEQUENCE [LARGE SCALE GENOMIC DNA]</scope>
    <source>
        <strain evidence="1 2">DNF00696</strain>
    </source>
</reference>
<dbReference type="AlphaFoldDB" id="A0AB34X0D2"/>
<comment type="caution">
    <text evidence="1">The sequence shown here is derived from an EMBL/GenBank/DDBJ whole genome shotgun (WGS) entry which is preliminary data.</text>
</comment>
<organism evidence="1 2">
    <name type="scientific">Varibaculum cambriense</name>
    <dbReference type="NCBI Taxonomy" id="184870"/>
    <lineage>
        <taxon>Bacteria</taxon>
        <taxon>Bacillati</taxon>
        <taxon>Actinomycetota</taxon>
        <taxon>Actinomycetes</taxon>
        <taxon>Actinomycetales</taxon>
        <taxon>Actinomycetaceae</taxon>
        <taxon>Varibaculum</taxon>
    </lineage>
</organism>
<name>A0AB34X0D2_9ACTO</name>
<dbReference type="Pfam" id="PF11452">
    <property type="entry name" value="DUF3000"/>
    <property type="match status" value="1"/>
</dbReference>
<protein>
    <recommendedName>
        <fullName evidence="3">DUF3000 domain-containing protein</fullName>
    </recommendedName>
</protein>
<dbReference type="EMBL" id="LSDN01000008">
    <property type="protein sequence ID" value="KXB81501.1"/>
    <property type="molecule type" value="Genomic_DNA"/>
</dbReference>
<dbReference type="Proteomes" id="UP000070572">
    <property type="component" value="Unassembled WGS sequence"/>
</dbReference>
<evidence type="ECO:0000313" key="2">
    <source>
        <dbReference type="Proteomes" id="UP000070572"/>
    </source>
</evidence>
<evidence type="ECO:0000313" key="1">
    <source>
        <dbReference type="EMBL" id="KXB81501.1"/>
    </source>
</evidence>
<evidence type="ECO:0008006" key="3">
    <source>
        <dbReference type="Google" id="ProtNLM"/>
    </source>
</evidence>